<proteinExistence type="predicted"/>
<evidence type="ECO:0000256" key="1">
    <source>
        <dbReference type="SAM" id="MobiDB-lite"/>
    </source>
</evidence>
<dbReference type="EMBL" id="JACCFY010000001">
    <property type="protein sequence ID" value="NYJ76780.1"/>
    <property type="molecule type" value="Genomic_DNA"/>
</dbReference>
<organism evidence="2 3">
    <name type="scientific">Nesterenkonia xinjiangensis</name>
    <dbReference type="NCBI Taxonomy" id="225327"/>
    <lineage>
        <taxon>Bacteria</taxon>
        <taxon>Bacillati</taxon>
        <taxon>Actinomycetota</taxon>
        <taxon>Actinomycetes</taxon>
        <taxon>Micrococcales</taxon>
        <taxon>Micrococcaceae</taxon>
        <taxon>Nesterenkonia</taxon>
    </lineage>
</organism>
<sequence length="268" mass="28729">MTTPPAEPSHAWDDRYRKVSIMNRISDQDWLPRAGLGVTALAALTLTGCASGEDLELEDDESTSHDEGAEEAGETADPQGAADEDGAGVDEEDLDADPTGAAEGDGDAPEEDDTASAGPLDPDDAIEAIAYEVPGESSSTIDVGLHDLRVEDDVMLLELSFTGDFAGDDAKNIYTMFSRTAVYPELNDRENLTQYTVIGDSHNRWATDSTNSGVQYESGQTAPYWAYYPAPVDDIETIAVTVVPGAVEFEDVEIDWDGNEHSDVEDGE</sequence>
<feature type="compositionally biased region" description="Acidic residues" evidence="1">
    <location>
        <begin position="104"/>
        <end position="114"/>
    </location>
</feature>
<dbReference type="Proteomes" id="UP000535437">
    <property type="component" value="Unassembled WGS sequence"/>
</dbReference>
<protein>
    <submittedName>
        <fullName evidence="2">Uncharacterized protein</fullName>
    </submittedName>
</protein>
<comment type="caution">
    <text evidence="2">The sequence shown here is derived from an EMBL/GenBank/DDBJ whole genome shotgun (WGS) entry which is preliminary data.</text>
</comment>
<dbReference type="AlphaFoldDB" id="A0A7Z0GIT2"/>
<feature type="region of interest" description="Disordered" evidence="1">
    <location>
        <begin position="52"/>
        <end position="122"/>
    </location>
</feature>
<gene>
    <name evidence="2" type="ORF">HNR09_000191</name>
</gene>
<accession>A0A7Z0GIT2</accession>
<dbReference type="RefSeq" id="WP_179540349.1">
    <property type="nucleotide sequence ID" value="NZ_BAAALL010000010.1"/>
</dbReference>
<keyword evidence="3" id="KW-1185">Reference proteome</keyword>
<evidence type="ECO:0000313" key="2">
    <source>
        <dbReference type="EMBL" id="NYJ76780.1"/>
    </source>
</evidence>
<name>A0A7Z0GIT2_9MICC</name>
<reference evidence="2 3" key="1">
    <citation type="submission" date="2020-07" db="EMBL/GenBank/DDBJ databases">
        <title>Sequencing the genomes of 1000 actinobacteria strains.</title>
        <authorList>
            <person name="Klenk H.-P."/>
        </authorList>
    </citation>
    <scope>NUCLEOTIDE SEQUENCE [LARGE SCALE GENOMIC DNA]</scope>
    <source>
        <strain evidence="2 3">DSM 15475</strain>
    </source>
</reference>
<feature type="compositionally biased region" description="Acidic residues" evidence="1">
    <location>
        <begin position="82"/>
        <end position="96"/>
    </location>
</feature>
<evidence type="ECO:0000313" key="3">
    <source>
        <dbReference type="Proteomes" id="UP000535437"/>
    </source>
</evidence>